<accession>A0A7W9AIV2</accession>
<evidence type="ECO:0000313" key="9">
    <source>
        <dbReference type="Proteomes" id="UP000549617"/>
    </source>
</evidence>
<keyword evidence="9" id="KW-1185">Reference proteome</keyword>
<keyword evidence="4" id="KW-0249">Electron transport</keyword>
<dbReference type="InterPro" id="IPR036909">
    <property type="entry name" value="Cyt_c-like_dom_sf"/>
</dbReference>
<evidence type="ECO:0000256" key="2">
    <source>
        <dbReference type="ARBA" id="ARBA00022617"/>
    </source>
</evidence>
<sequence>MKSGERTPFARLDRTRSEKTRTMKDRCLNRVDALLCTMAISISALLPLQAGHAQTPPRSAGTIAWAQCSACHALKAGAPNKVGPNLFGIFGKPAGKVINYNYSPAMKAANIVWNDKMLDLWLTRPSAVIKGNKMAFSGISDAKRRKVLIEYIKHSGK</sequence>
<feature type="domain" description="Cytochrome c" evidence="7">
    <location>
        <begin position="56"/>
        <end position="156"/>
    </location>
</feature>
<reference evidence="8 9" key="1">
    <citation type="submission" date="2020-08" db="EMBL/GenBank/DDBJ databases">
        <title>Genomic Encyclopedia of Type Strains, Phase IV (KMG-IV): sequencing the most valuable type-strain genomes for metagenomic binning, comparative biology and taxonomic classification.</title>
        <authorList>
            <person name="Goeker M."/>
        </authorList>
    </citation>
    <scope>NUCLEOTIDE SEQUENCE [LARGE SCALE GENOMIC DNA]</scope>
    <source>
        <strain evidence="8 9">DSM 25079</strain>
    </source>
</reference>
<organism evidence="8 9">
    <name type="scientific">Sphingobium boeckii</name>
    <dbReference type="NCBI Taxonomy" id="1082345"/>
    <lineage>
        <taxon>Bacteria</taxon>
        <taxon>Pseudomonadati</taxon>
        <taxon>Pseudomonadota</taxon>
        <taxon>Alphaproteobacteria</taxon>
        <taxon>Sphingomonadales</taxon>
        <taxon>Sphingomonadaceae</taxon>
        <taxon>Sphingobium</taxon>
    </lineage>
</organism>
<protein>
    <submittedName>
        <fullName evidence="8">Cytochrome c</fullName>
    </submittedName>
</protein>
<evidence type="ECO:0000259" key="7">
    <source>
        <dbReference type="PROSITE" id="PS51007"/>
    </source>
</evidence>
<gene>
    <name evidence="8" type="ORF">FHS49_002407</name>
</gene>
<keyword evidence="2 6" id="KW-0349">Heme</keyword>
<dbReference type="Gene3D" id="1.10.760.10">
    <property type="entry name" value="Cytochrome c-like domain"/>
    <property type="match status" value="1"/>
</dbReference>
<keyword evidence="1" id="KW-0813">Transport</keyword>
<dbReference type="PANTHER" id="PTHR11961">
    <property type="entry name" value="CYTOCHROME C"/>
    <property type="match status" value="1"/>
</dbReference>
<evidence type="ECO:0000313" key="8">
    <source>
        <dbReference type="EMBL" id="MBB5686383.1"/>
    </source>
</evidence>
<dbReference type="InterPro" id="IPR002327">
    <property type="entry name" value="Cyt_c_1A/1B"/>
</dbReference>
<dbReference type="InterPro" id="IPR009056">
    <property type="entry name" value="Cyt_c-like_dom"/>
</dbReference>
<dbReference type="GO" id="GO:0020037">
    <property type="term" value="F:heme binding"/>
    <property type="evidence" value="ECO:0007669"/>
    <property type="project" value="InterPro"/>
</dbReference>
<dbReference type="GO" id="GO:0046872">
    <property type="term" value="F:metal ion binding"/>
    <property type="evidence" value="ECO:0007669"/>
    <property type="project" value="UniProtKB-KW"/>
</dbReference>
<keyword evidence="3 6" id="KW-0479">Metal-binding</keyword>
<keyword evidence="5 6" id="KW-0408">Iron</keyword>
<evidence type="ECO:0000256" key="6">
    <source>
        <dbReference type="PROSITE-ProRule" id="PRU00433"/>
    </source>
</evidence>
<evidence type="ECO:0000256" key="1">
    <source>
        <dbReference type="ARBA" id="ARBA00022448"/>
    </source>
</evidence>
<dbReference type="SUPFAM" id="SSF46626">
    <property type="entry name" value="Cytochrome c"/>
    <property type="match status" value="1"/>
</dbReference>
<evidence type="ECO:0000256" key="5">
    <source>
        <dbReference type="ARBA" id="ARBA00023004"/>
    </source>
</evidence>
<dbReference type="EMBL" id="JACIJC010000004">
    <property type="protein sequence ID" value="MBB5686383.1"/>
    <property type="molecule type" value="Genomic_DNA"/>
</dbReference>
<dbReference type="GO" id="GO:0009055">
    <property type="term" value="F:electron transfer activity"/>
    <property type="evidence" value="ECO:0007669"/>
    <property type="project" value="InterPro"/>
</dbReference>
<comment type="caution">
    <text evidence="8">The sequence shown here is derived from an EMBL/GenBank/DDBJ whole genome shotgun (WGS) entry which is preliminary data.</text>
</comment>
<evidence type="ECO:0000256" key="4">
    <source>
        <dbReference type="ARBA" id="ARBA00022982"/>
    </source>
</evidence>
<dbReference type="PROSITE" id="PS51007">
    <property type="entry name" value="CYTC"/>
    <property type="match status" value="1"/>
</dbReference>
<proteinExistence type="predicted"/>
<dbReference type="AlphaFoldDB" id="A0A7W9AIV2"/>
<dbReference type="Proteomes" id="UP000549617">
    <property type="component" value="Unassembled WGS sequence"/>
</dbReference>
<dbReference type="RefSeq" id="WP_184018779.1">
    <property type="nucleotide sequence ID" value="NZ_JACIJC010000004.1"/>
</dbReference>
<name>A0A7W9AIV2_9SPHN</name>
<evidence type="ECO:0000256" key="3">
    <source>
        <dbReference type="ARBA" id="ARBA00022723"/>
    </source>
</evidence>
<dbReference type="PRINTS" id="PR00604">
    <property type="entry name" value="CYTCHRMECIAB"/>
</dbReference>